<evidence type="ECO:0000256" key="2">
    <source>
        <dbReference type="ARBA" id="ARBA00022692"/>
    </source>
</evidence>
<gene>
    <name evidence="6" type="ORF">NDK43_10055</name>
</gene>
<evidence type="ECO:0000256" key="1">
    <source>
        <dbReference type="ARBA" id="ARBA00004141"/>
    </source>
</evidence>
<keyword evidence="4 5" id="KW-0472">Membrane</keyword>
<evidence type="ECO:0000256" key="3">
    <source>
        <dbReference type="ARBA" id="ARBA00022989"/>
    </source>
</evidence>
<evidence type="ECO:0000256" key="4">
    <source>
        <dbReference type="ARBA" id="ARBA00023136"/>
    </source>
</evidence>
<dbReference type="Proteomes" id="UP001523262">
    <property type="component" value="Unassembled WGS sequence"/>
</dbReference>
<keyword evidence="2 5" id="KW-0812">Transmembrane</keyword>
<dbReference type="EMBL" id="JAMQCR010000001">
    <property type="protein sequence ID" value="MCM2532665.1"/>
    <property type="molecule type" value="Genomic_DNA"/>
</dbReference>
<feature type="transmembrane region" description="Helical" evidence="5">
    <location>
        <begin position="44"/>
        <end position="62"/>
    </location>
</feature>
<name>A0ABT0W8L1_9BACI</name>
<accession>A0ABT0W8L1</accession>
<comment type="caution">
    <text evidence="6">The sequence shown here is derived from an EMBL/GenBank/DDBJ whole genome shotgun (WGS) entry which is preliminary data.</text>
</comment>
<protein>
    <submittedName>
        <fullName evidence="6">DoxX family protein</fullName>
    </submittedName>
</protein>
<evidence type="ECO:0000313" key="7">
    <source>
        <dbReference type="Proteomes" id="UP001523262"/>
    </source>
</evidence>
<reference evidence="6 7" key="1">
    <citation type="submission" date="2022-06" db="EMBL/GenBank/DDBJ databases">
        <authorList>
            <person name="Jeon C.O."/>
        </authorList>
    </citation>
    <scope>NUCLEOTIDE SEQUENCE [LARGE SCALE GENOMIC DNA]</scope>
    <source>
        <strain evidence="6 7">KCTC 13943</strain>
    </source>
</reference>
<evidence type="ECO:0000256" key="5">
    <source>
        <dbReference type="SAM" id="Phobius"/>
    </source>
</evidence>
<dbReference type="Pfam" id="PF13564">
    <property type="entry name" value="DoxX_2"/>
    <property type="match status" value="1"/>
</dbReference>
<feature type="transmembrane region" description="Helical" evidence="5">
    <location>
        <begin position="99"/>
        <end position="116"/>
    </location>
</feature>
<proteinExistence type="predicted"/>
<organism evidence="6 7">
    <name type="scientific">Neobacillus pocheonensis</name>
    <dbReference type="NCBI Taxonomy" id="363869"/>
    <lineage>
        <taxon>Bacteria</taxon>
        <taxon>Bacillati</taxon>
        <taxon>Bacillota</taxon>
        <taxon>Bacilli</taxon>
        <taxon>Bacillales</taxon>
        <taxon>Bacillaceae</taxon>
        <taxon>Neobacillus</taxon>
    </lineage>
</organism>
<comment type="subcellular location">
    <subcellularLocation>
        <location evidence="1">Membrane</location>
        <topology evidence="1">Multi-pass membrane protein</topology>
    </subcellularLocation>
</comment>
<evidence type="ECO:0000313" key="6">
    <source>
        <dbReference type="EMBL" id="MCM2532665.1"/>
    </source>
</evidence>
<feature type="transmembrane region" description="Helical" evidence="5">
    <location>
        <begin position="68"/>
        <end position="92"/>
    </location>
</feature>
<keyword evidence="3 5" id="KW-1133">Transmembrane helix</keyword>
<feature type="transmembrane region" description="Helical" evidence="5">
    <location>
        <begin position="6"/>
        <end position="23"/>
    </location>
</feature>
<sequence>MMNIALWIVQFVVGLGFIAFGVTKAFQYEKTTASLPWVKDTSKGLVIFIGVAELLGGIGLIFPGLFDIWPVLIPVSALGIALIMIFATVFHAKRKEHQAILMNIIFLILALFIAYGRY</sequence>
<keyword evidence="7" id="KW-1185">Reference proteome</keyword>
<dbReference type="InterPro" id="IPR032808">
    <property type="entry name" value="DoxX"/>
</dbReference>